<dbReference type="Proteomes" id="UP001432027">
    <property type="component" value="Unassembled WGS sequence"/>
</dbReference>
<dbReference type="AlphaFoldDB" id="A0AAV5SW30"/>
<feature type="non-terminal residue" evidence="1">
    <location>
        <position position="100"/>
    </location>
</feature>
<reference evidence="1" key="1">
    <citation type="submission" date="2023-10" db="EMBL/GenBank/DDBJ databases">
        <title>Genome assembly of Pristionchus species.</title>
        <authorList>
            <person name="Yoshida K."/>
            <person name="Sommer R.J."/>
        </authorList>
    </citation>
    <scope>NUCLEOTIDE SEQUENCE</scope>
    <source>
        <strain evidence="1">RS0144</strain>
    </source>
</reference>
<dbReference type="EMBL" id="BTSX01000003">
    <property type="protein sequence ID" value="GMS87335.1"/>
    <property type="molecule type" value="Genomic_DNA"/>
</dbReference>
<sequence length="100" mass="10770">GELLLKVGLGFGGEGIVLLYSEDDLLVIMLASYLSYSLETTLRSRARRSYLLGESLGFVSEGVDLLLEQVVELLGLGGEFRRLLLEGGQDLILGLVVGVI</sequence>
<feature type="non-terminal residue" evidence="1">
    <location>
        <position position="1"/>
    </location>
</feature>
<proteinExistence type="predicted"/>
<name>A0AAV5SW30_9BILA</name>
<organism evidence="1 2">
    <name type="scientific">Pristionchus entomophagus</name>
    <dbReference type="NCBI Taxonomy" id="358040"/>
    <lineage>
        <taxon>Eukaryota</taxon>
        <taxon>Metazoa</taxon>
        <taxon>Ecdysozoa</taxon>
        <taxon>Nematoda</taxon>
        <taxon>Chromadorea</taxon>
        <taxon>Rhabditida</taxon>
        <taxon>Rhabditina</taxon>
        <taxon>Diplogasteromorpha</taxon>
        <taxon>Diplogasteroidea</taxon>
        <taxon>Neodiplogasteridae</taxon>
        <taxon>Pristionchus</taxon>
    </lineage>
</organism>
<accession>A0AAV5SW30</accession>
<evidence type="ECO:0000313" key="2">
    <source>
        <dbReference type="Proteomes" id="UP001432027"/>
    </source>
</evidence>
<evidence type="ECO:0000313" key="1">
    <source>
        <dbReference type="EMBL" id="GMS87335.1"/>
    </source>
</evidence>
<keyword evidence="2" id="KW-1185">Reference proteome</keyword>
<protein>
    <submittedName>
        <fullName evidence="1">Uncharacterized protein</fullName>
    </submittedName>
</protein>
<comment type="caution">
    <text evidence="1">The sequence shown here is derived from an EMBL/GenBank/DDBJ whole genome shotgun (WGS) entry which is preliminary data.</text>
</comment>
<gene>
    <name evidence="1" type="ORF">PENTCL1PPCAC_9510</name>
</gene>